<accession>A0A917DG85</accession>
<dbReference type="PANTHER" id="PTHR12110">
    <property type="entry name" value="HYDROXYPYRUVATE ISOMERASE"/>
    <property type="match status" value="1"/>
</dbReference>
<comment type="caution">
    <text evidence="3">The sequence shown here is derived from an EMBL/GenBank/DDBJ whole genome shotgun (WGS) entry which is preliminary data.</text>
</comment>
<evidence type="ECO:0000313" key="3">
    <source>
        <dbReference type="EMBL" id="GGD35630.1"/>
    </source>
</evidence>
<sequence length="257" mass="27597">MPADRSIALQLYTLRDRMNADPDATLARAAEIGFAQIELYNIVGWRDELARGLAANGLTAPTAHARLSGADVEEAFDAAASLGVRTLIDPMIAAERWTTRDDVKRNAEQLAEHGELAKKFGLEFGYHNHAWEVENVFGDETALEVLAAELPDDIGLEVDAYWAAVGGADVAAVLTRLGSRVRQLHIKDAPLAGGALSTDREDQLPAGQGAIRWDPILAAAPAAELLVVEFDEYRGDIYDGVAQGLAGIRTLIEGENA</sequence>
<reference evidence="3" key="2">
    <citation type="submission" date="2020-09" db="EMBL/GenBank/DDBJ databases">
        <authorList>
            <person name="Sun Q."/>
            <person name="Zhou Y."/>
        </authorList>
    </citation>
    <scope>NUCLEOTIDE SEQUENCE</scope>
    <source>
        <strain evidence="3">CGMCC 1.15152</strain>
    </source>
</reference>
<dbReference type="EMBL" id="BMHO01000001">
    <property type="protein sequence ID" value="GGD35630.1"/>
    <property type="molecule type" value="Genomic_DNA"/>
</dbReference>
<dbReference type="Pfam" id="PF01261">
    <property type="entry name" value="AP_endonuc_2"/>
    <property type="match status" value="1"/>
</dbReference>
<keyword evidence="4" id="KW-1185">Reference proteome</keyword>
<dbReference type="GO" id="GO:0016853">
    <property type="term" value="F:isomerase activity"/>
    <property type="evidence" value="ECO:0007669"/>
    <property type="project" value="UniProtKB-KW"/>
</dbReference>
<protein>
    <submittedName>
        <fullName evidence="3">Xylose isomerase</fullName>
    </submittedName>
</protein>
<gene>
    <name evidence="3" type="ORF">GCM10010915_15280</name>
</gene>
<dbReference type="Proteomes" id="UP000633205">
    <property type="component" value="Unassembled WGS sequence"/>
</dbReference>
<dbReference type="InterPro" id="IPR013022">
    <property type="entry name" value="Xyl_isomerase-like_TIM-brl"/>
</dbReference>
<dbReference type="InterPro" id="IPR036237">
    <property type="entry name" value="Xyl_isomerase-like_sf"/>
</dbReference>
<evidence type="ECO:0000256" key="1">
    <source>
        <dbReference type="ARBA" id="ARBA00023277"/>
    </source>
</evidence>
<reference evidence="3" key="1">
    <citation type="journal article" date="2014" name="Int. J. Syst. Evol. Microbiol.">
        <title>Complete genome sequence of Corynebacterium casei LMG S-19264T (=DSM 44701T), isolated from a smear-ripened cheese.</title>
        <authorList>
            <consortium name="US DOE Joint Genome Institute (JGI-PGF)"/>
            <person name="Walter F."/>
            <person name="Albersmeier A."/>
            <person name="Kalinowski J."/>
            <person name="Ruckert C."/>
        </authorList>
    </citation>
    <scope>NUCLEOTIDE SEQUENCE</scope>
    <source>
        <strain evidence="3">CGMCC 1.15152</strain>
    </source>
</reference>
<dbReference type="SUPFAM" id="SSF51658">
    <property type="entry name" value="Xylose isomerase-like"/>
    <property type="match status" value="1"/>
</dbReference>
<dbReference type="PANTHER" id="PTHR12110:SF41">
    <property type="entry name" value="INOSOSE DEHYDRATASE"/>
    <property type="match status" value="1"/>
</dbReference>
<dbReference type="Gene3D" id="3.20.20.150">
    <property type="entry name" value="Divalent-metal-dependent TIM barrel enzymes"/>
    <property type="match status" value="1"/>
</dbReference>
<dbReference type="InterPro" id="IPR050312">
    <property type="entry name" value="IolE/XylAMocC-like"/>
</dbReference>
<dbReference type="AlphaFoldDB" id="A0A917DG85"/>
<name>A0A917DG85_9MICO</name>
<organism evidence="3 4">
    <name type="scientific">Microbacterium faecale</name>
    <dbReference type="NCBI Taxonomy" id="1804630"/>
    <lineage>
        <taxon>Bacteria</taxon>
        <taxon>Bacillati</taxon>
        <taxon>Actinomycetota</taxon>
        <taxon>Actinomycetes</taxon>
        <taxon>Micrococcales</taxon>
        <taxon>Microbacteriaceae</taxon>
        <taxon>Microbacterium</taxon>
    </lineage>
</organism>
<keyword evidence="3" id="KW-0413">Isomerase</keyword>
<feature type="domain" description="Xylose isomerase-like TIM barrel" evidence="2">
    <location>
        <begin position="28"/>
        <end position="219"/>
    </location>
</feature>
<proteinExistence type="predicted"/>
<keyword evidence="1" id="KW-0119">Carbohydrate metabolism</keyword>
<evidence type="ECO:0000259" key="2">
    <source>
        <dbReference type="Pfam" id="PF01261"/>
    </source>
</evidence>
<evidence type="ECO:0000313" key="4">
    <source>
        <dbReference type="Proteomes" id="UP000633205"/>
    </source>
</evidence>